<keyword evidence="5" id="KW-1133">Transmembrane helix</keyword>
<dbReference type="Gene3D" id="3.40.50.970">
    <property type="match status" value="1"/>
</dbReference>
<sequence>MSFTAQSSDAAAIATIRILAADVVAKSNSGHPGAPMGMAPAAHILFSRFFNANSKNSKWFNRDRFVLSVLCVLQYTMLHLLGYKLSMDDLKAFRQVRELATFSDPGHPEAGHTDGIEVTTGPLGQGFANGVGIAIAQAHLGAVYNKDGFDLINNFTYGCFSSEAASLAGHLQLGNLIVVYDDNHISIDGDTACAFTENVEQRFSAYGWQVLHVNDGGQKYLCKCSDLAGIHDAIAAARSEKNKPTIIRLKTTIGFGSKEQGTHGVHGSRKVKTF</sequence>
<evidence type="ECO:0000256" key="3">
    <source>
        <dbReference type="ARBA" id="ARBA00022723"/>
    </source>
</evidence>
<accession>A0AAW0BF01</accession>
<dbReference type="PROSITE" id="PS00801">
    <property type="entry name" value="TRANSKETOLASE_1"/>
    <property type="match status" value="1"/>
</dbReference>
<proteinExistence type="predicted"/>
<dbReference type="SUPFAM" id="SSF52518">
    <property type="entry name" value="Thiamin diphosphate-binding fold (THDP-binding)"/>
    <property type="match status" value="1"/>
</dbReference>
<dbReference type="AlphaFoldDB" id="A0AAW0BF01"/>
<dbReference type="GO" id="GO:0005829">
    <property type="term" value="C:cytosol"/>
    <property type="evidence" value="ECO:0007669"/>
    <property type="project" value="TreeGrafter"/>
</dbReference>
<keyword evidence="8" id="KW-1185">Reference proteome</keyword>
<dbReference type="Pfam" id="PF00456">
    <property type="entry name" value="Transketolase_N"/>
    <property type="match status" value="1"/>
</dbReference>
<evidence type="ECO:0000256" key="2">
    <source>
        <dbReference type="ARBA" id="ARBA00022679"/>
    </source>
</evidence>
<dbReference type="PANTHER" id="PTHR43522:SF2">
    <property type="entry name" value="TRANSKETOLASE 1-RELATED"/>
    <property type="match status" value="1"/>
</dbReference>
<dbReference type="PANTHER" id="PTHR43522">
    <property type="entry name" value="TRANSKETOLASE"/>
    <property type="match status" value="1"/>
</dbReference>
<dbReference type="EMBL" id="JAWWNJ010000035">
    <property type="protein sequence ID" value="KAK7023707.1"/>
    <property type="molecule type" value="Genomic_DNA"/>
</dbReference>
<protein>
    <submittedName>
        <fullName evidence="7">Transketolase</fullName>
    </submittedName>
</protein>
<dbReference type="InterPro" id="IPR049557">
    <property type="entry name" value="Transketolase_CS"/>
</dbReference>
<keyword evidence="2" id="KW-0808">Transferase</keyword>
<keyword evidence="3" id="KW-0479">Metal-binding</keyword>
<dbReference type="GO" id="GO:0004802">
    <property type="term" value="F:transketolase activity"/>
    <property type="evidence" value="ECO:0007669"/>
    <property type="project" value="TreeGrafter"/>
</dbReference>
<dbReference type="GO" id="GO:0005634">
    <property type="term" value="C:nucleus"/>
    <property type="evidence" value="ECO:0007669"/>
    <property type="project" value="TreeGrafter"/>
</dbReference>
<gene>
    <name evidence="7" type="ORF">R3P38DRAFT_3316809</name>
</gene>
<dbReference type="InterPro" id="IPR033247">
    <property type="entry name" value="Transketolase_fam"/>
</dbReference>
<feature type="domain" description="Transketolase N-terminal" evidence="6">
    <location>
        <begin position="9"/>
        <end position="268"/>
    </location>
</feature>
<keyword evidence="4" id="KW-0786">Thiamine pyrophosphate</keyword>
<evidence type="ECO:0000256" key="1">
    <source>
        <dbReference type="ARBA" id="ARBA00001964"/>
    </source>
</evidence>
<evidence type="ECO:0000256" key="4">
    <source>
        <dbReference type="ARBA" id="ARBA00023052"/>
    </source>
</evidence>
<comment type="cofactor">
    <cofactor evidence="1">
        <name>thiamine diphosphate</name>
        <dbReference type="ChEBI" id="CHEBI:58937"/>
    </cofactor>
</comment>
<dbReference type="InterPro" id="IPR029061">
    <property type="entry name" value="THDP-binding"/>
</dbReference>
<dbReference type="CDD" id="cd02012">
    <property type="entry name" value="TPP_TK"/>
    <property type="match status" value="1"/>
</dbReference>
<evidence type="ECO:0000259" key="6">
    <source>
        <dbReference type="Pfam" id="PF00456"/>
    </source>
</evidence>
<dbReference type="InterPro" id="IPR005474">
    <property type="entry name" value="Transketolase_N"/>
</dbReference>
<organism evidence="7 8">
    <name type="scientific">Favolaschia claudopus</name>
    <dbReference type="NCBI Taxonomy" id="2862362"/>
    <lineage>
        <taxon>Eukaryota</taxon>
        <taxon>Fungi</taxon>
        <taxon>Dikarya</taxon>
        <taxon>Basidiomycota</taxon>
        <taxon>Agaricomycotina</taxon>
        <taxon>Agaricomycetes</taxon>
        <taxon>Agaricomycetidae</taxon>
        <taxon>Agaricales</taxon>
        <taxon>Marasmiineae</taxon>
        <taxon>Mycenaceae</taxon>
        <taxon>Favolaschia</taxon>
    </lineage>
</organism>
<reference evidence="7 8" key="1">
    <citation type="journal article" date="2024" name="J Genomics">
        <title>Draft genome sequencing and assembly of Favolaschia claudopus CIRM-BRFM 2984 isolated from oak limbs.</title>
        <authorList>
            <person name="Navarro D."/>
            <person name="Drula E."/>
            <person name="Chaduli D."/>
            <person name="Cazenave R."/>
            <person name="Ahrendt S."/>
            <person name="Wang J."/>
            <person name="Lipzen A."/>
            <person name="Daum C."/>
            <person name="Barry K."/>
            <person name="Grigoriev I.V."/>
            <person name="Favel A."/>
            <person name="Rosso M.N."/>
            <person name="Martin F."/>
        </authorList>
    </citation>
    <scope>NUCLEOTIDE SEQUENCE [LARGE SCALE GENOMIC DNA]</scope>
    <source>
        <strain evidence="7 8">CIRM-BRFM 2984</strain>
    </source>
</reference>
<dbReference type="GO" id="GO:0046872">
    <property type="term" value="F:metal ion binding"/>
    <property type="evidence" value="ECO:0007669"/>
    <property type="project" value="UniProtKB-KW"/>
</dbReference>
<name>A0AAW0BF01_9AGAR</name>
<dbReference type="Proteomes" id="UP001362999">
    <property type="component" value="Unassembled WGS sequence"/>
</dbReference>
<comment type="caution">
    <text evidence="7">The sequence shown here is derived from an EMBL/GenBank/DDBJ whole genome shotgun (WGS) entry which is preliminary data.</text>
</comment>
<evidence type="ECO:0000256" key="5">
    <source>
        <dbReference type="SAM" id="Phobius"/>
    </source>
</evidence>
<evidence type="ECO:0000313" key="7">
    <source>
        <dbReference type="EMBL" id="KAK7023707.1"/>
    </source>
</evidence>
<feature type="transmembrane region" description="Helical" evidence="5">
    <location>
        <begin position="65"/>
        <end position="85"/>
    </location>
</feature>
<keyword evidence="5" id="KW-0812">Transmembrane</keyword>
<keyword evidence="5" id="KW-0472">Membrane</keyword>
<dbReference type="GO" id="GO:0006098">
    <property type="term" value="P:pentose-phosphate shunt"/>
    <property type="evidence" value="ECO:0007669"/>
    <property type="project" value="TreeGrafter"/>
</dbReference>
<evidence type="ECO:0000313" key="8">
    <source>
        <dbReference type="Proteomes" id="UP001362999"/>
    </source>
</evidence>